<evidence type="ECO:0000313" key="3">
    <source>
        <dbReference type="Proteomes" id="UP000646548"/>
    </source>
</evidence>
<evidence type="ECO:0000313" key="2">
    <source>
        <dbReference type="EMBL" id="KAF6723988.1"/>
    </source>
</evidence>
<dbReference type="EMBL" id="WKFB01000407">
    <property type="protein sequence ID" value="KAF6723988.1"/>
    <property type="molecule type" value="Genomic_DNA"/>
</dbReference>
<name>A0A834C208_ORYME</name>
<reference evidence="2" key="1">
    <citation type="journal article" name="BMC Genomics">
        <title>Long-read sequencing and de novo genome assembly of marine medaka (Oryzias melastigma).</title>
        <authorList>
            <person name="Liang P."/>
            <person name="Saqib H.S.A."/>
            <person name="Ni X."/>
            <person name="Shen Y."/>
        </authorList>
    </citation>
    <scope>NUCLEOTIDE SEQUENCE</scope>
    <source>
        <strain evidence="2">Bigg-433</strain>
    </source>
</reference>
<dbReference type="AlphaFoldDB" id="A0A834C208"/>
<gene>
    <name evidence="2" type="ORF">FQA47_004146</name>
</gene>
<feature type="region of interest" description="Disordered" evidence="1">
    <location>
        <begin position="51"/>
        <end position="94"/>
    </location>
</feature>
<accession>A0A834C208</accession>
<proteinExistence type="predicted"/>
<protein>
    <submittedName>
        <fullName evidence="2">Uncharacterized protein</fullName>
    </submittedName>
</protein>
<feature type="compositionally biased region" description="Acidic residues" evidence="1">
    <location>
        <begin position="83"/>
        <end position="94"/>
    </location>
</feature>
<evidence type="ECO:0000256" key="1">
    <source>
        <dbReference type="SAM" id="MobiDB-lite"/>
    </source>
</evidence>
<dbReference type="Proteomes" id="UP000646548">
    <property type="component" value="Unassembled WGS sequence"/>
</dbReference>
<feature type="compositionally biased region" description="Polar residues" evidence="1">
    <location>
        <begin position="68"/>
        <end position="77"/>
    </location>
</feature>
<comment type="caution">
    <text evidence="2">The sequence shown here is derived from an EMBL/GenBank/DDBJ whole genome shotgun (WGS) entry which is preliminary data.</text>
</comment>
<organism evidence="2 3">
    <name type="scientific">Oryzias melastigma</name>
    <name type="common">Marine medaka</name>
    <dbReference type="NCBI Taxonomy" id="30732"/>
    <lineage>
        <taxon>Eukaryota</taxon>
        <taxon>Metazoa</taxon>
        <taxon>Chordata</taxon>
        <taxon>Craniata</taxon>
        <taxon>Vertebrata</taxon>
        <taxon>Euteleostomi</taxon>
        <taxon>Actinopterygii</taxon>
        <taxon>Neopterygii</taxon>
        <taxon>Teleostei</taxon>
        <taxon>Neoteleostei</taxon>
        <taxon>Acanthomorphata</taxon>
        <taxon>Ovalentaria</taxon>
        <taxon>Atherinomorphae</taxon>
        <taxon>Beloniformes</taxon>
        <taxon>Adrianichthyidae</taxon>
        <taxon>Oryziinae</taxon>
        <taxon>Oryzias</taxon>
    </lineage>
</organism>
<sequence>MWTTTSRVPTEMGQDVFPTTEAVQKRRGMLHESKIAWNLRYIHSEHALASQPTGCDITPKHLSGSPELKSSNNSSEQKLVLSEVDEEEQDELTE</sequence>